<dbReference type="InterPro" id="IPR029526">
    <property type="entry name" value="PGBD"/>
</dbReference>
<accession>A0A922N027</accession>
<organism evidence="2 3">
    <name type="scientific">Spodoptera exigua</name>
    <name type="common">Beet armyworm</name>
    <name type="synonym">Noctua fulgens</name>
    <dbReference type="NCBI Taxonomy" id="7107"/>
    <lineage>
        <taxon>Eukaryota</taxon>
        <taxon>Metazoa</taxon>
        <taxon>Ecdysozoa</taxon>
        <taxon>Arthropoda</taxon>
        <taxon>Hexapoda</taxon>
        <taxon>Insecta</taxon>
        <taxon>Pterygota</taxon>
        <taxon>Neoptera</taxon>
        <taxon>Endopterygota</taxon>
        <taxon>Lepidoptera</taxon>
        <taxon>Glossata</taxon>
        <taxon>Ditrysia</taxon>
        <taxon>Noctuoidea</taxon>
        <taxon>Noctuidae</taxon>
        <taxon>Amphipyrinae</taxon>
        <taxon>Spodoptera</taxon>
    </lineage>
</organism>
<reference evidence="2" key="1">
    <citation type="journal article" date="2021" name="G3 (Bethesda)">
        <title>Genome and transcriptome analysis of the beet armyworm Spodoptera exigua reveals targets for pest control. .</title>
        <authorList>
            <person name="Simon S."/>
            <person name="Breeschoten T."/>
            <person name="Jansen H.J."/>
            <person name="Dirks R.P."/>
            <person name="Schranz M.E."/>
            <person name="Ros V.I.D."/>
        </authorList>
    </citation>
    <scope>NUCLEOTIDE SEQUENCE</scope>
    <source>
        <strain evidence="2">TB_SE_WUR_2020</strain>
    </source>
</reference>
<dbReference type="Pfam" id="PF13843">
    <property type="entry name" value="DDE_Tnp_1_7"/>
    <property type="match status" value="1"/>
</dbReference>
<proteinExistence type="predicted"/>
<comment type="caution">
    <text evidence="2">The sequence shown here is derived from an EMBL/GenBank/DDBJ whole genome shotgun (WGS) entry which is preliminary data.</text>
</comment>
<dbReference type="PANTHER" id="PTHR46599">
    <property type="entry name" value="PIGGYBAC TRANSPOSABLE ELEMENT-DERIVED PROTEIN 4"/>
    <property type="match status" value="1"/>
</dbReference>
<gene>
    <name evidence="2" type="ORF">HF086_011404</name>
</gene>
<dbReference type="PANTHER" id="PTHR46599:SF3">
    <property type="entry name" value="PIGGYBAC TRANSPOSABLE ELEMENT-DERIVED PROTEIN 4"/>
    <property type="match status" value="1"/>
</dbReference>
<dbReference type="Proteomes" id="UP000814243">
    <property type="component" value="Unassembled WGS sequence"/>
</dbReference>
<evidence type="ECO:0000313" key="3">
    <source>
        <dbReference type="Proteomes" id="UP000814243"/>
    </source>
</evidence>
<name>A0A922N027_SPOEX</name>
<protein>
    <recommendedName>
        <fullName evidence="1">PiggyBac transposable element-derived protein domain-containing protein</fullName>
    </recommendedName>
</protein>
<dbReference type="AlphaFoldDB" id="A0A922N027"/>
<dbReference type="EMBL" id="JACEFF010000005">
    <property type="protein sequence ID" value="KAH9645942.1"/>
    <property type="molecule type" value="Genomic_DNA"/>
</dbReference>
<sequence length="157" mass="17885">MVGFRGRVQIRTYNPQKSSKYGIKIYKMCTDIHGAGYTWSYKVYSGEDRAVEGLDKPGSVVVALAADLLNKGRLLVTDNYYSSVPLTRYLKERRTDFCGTVRKNRRDIPLDVINANLRKGEIAAKQNNFLTVLKWRDQRDVLVMSTCHNPGDCDMLT</sequence>
<evidence type="ECO:0000259" key="1">
    <source>
        <dbReference type="Pfam" id="PF13843"/>
    </source>
</evidence>
<evidence type="ECO:0000313" key="2">
    <source>
        <dbReference type="EMBL" id="KAH9645942.1"/>
    </source>
</evidence>
<feature type="domain" description="PiggyBac transposable element-derived protein" evidence="1">
    <location>
        <begin position="1"/>
        <end position="152"/>
    </location>
</feature>